<dbReference type="PANTHER" id="PTHR30560:SF3">
    <property type="entry name" value="TRIGGER FACTOR-LIKE PROTEIN TIG, CHLOROPLASTIC"/>
    <property type="match status" value="1"/>
</dbReference>
<dbReference type="InterPro" id="IPR008880">
    <property type="entry name" value="Trigger_fac_C"/>
</dbReference>
<evidence type="ECO:0000313" key="12">
    <source>
        <dbReference type="EMBL" id="GJM51043.1"/>
    </source>
</evidence>
<dbReference type="Pfam" id="PF05698">
    <property type="entry name" value="Trigger_C"/>
    <property type="match status" value="1"/>
</dbReference>
<evidence type="ECO:0000256" key="7">
    <source>
        <dbReference type="ARBA" id="ARBA00023186"/>
    </source>
</evidence>
<gene>
    <name evidence="12" type="primary">tig</name>
    <name evidence="12" type="ORF">RCZ15_20160</name>
    <name evidence="13" type="ORF">RCZ16_05460</name>
</gene>
<evidence type="ECO:0000256" key="4">
    <source>
        <dbReference type="ARBA" id="ARBA00013194"/>
    </source>
</evidence>
<dbReference type="InterPro" id="IPR037041">
    <property type="entry name" value="Trigger_fac_C_sf"/>
</dbReference>
<organism evidence="12 14">
    <name type="scientific">Capnocytophaga catalasegens</name>
    <dbReference type="NCBI Taxonomy" id="1004260"/>
    <lineage>
        <taxon>Bacteria</taxon>
        <taxon>Pseudomonadati</taxon>
        <taxon>Bacteroidota</taxon>
        <taxon>Flavobacteriia</taxon>
        <taxon>Flavobacteriales</taxon>
        <taxon>Flavobacteriaceae</taxon>
        <taxon>Capnocytophaga</taxon>
    </lineage>
</organism>
<dbReference type="EMBL" id="BQKA01000036">
    <property type="protein sequence ID" value="GJM51043.1"/>
    <property type="molecule type" value="Genomic_DNA"/>
</dbReference>
<dbReference type="GO" id="GO:0051083">
    <property type="term" value="P:'de novo' cotranslational protein folding"/>
    <property type="evidence" value="ECO:0007669"/>
    <property type="project" value="TreeGrafter"/>
</dbReference>
<evidence type="ECO:0000313" key="15">
    <source>
        <dbReference type="Proteomes" id="UP001208692"/>
    </source>
</evidence>
<dbReference type="GO" id="GO:0015031">
    <property type="term" value="P:protein transport"/>
    <property type="evidence" value="ECO:0007669"/>
    <property type="project" value="InterPro"/>
</dbReference>
<evidence type="ECO:0000313" key="14">
    <source>
        <dbReference type="Proteomes" id="UP001207736"/>
    </source>
</evidence>
<comment type="subcellular location">
    <subcellularLocation>
        <location evidence="2">Cytoplasm</location>
    </subcellularLocation>
</comment>
<dbReference type="InterPro" id="IPR005215">
    <property type="entry name" value="Trig_fac"/>
</dbReference>
<keyword evidence="7" id="KW-0143">Chaperone</keyword>
<dbReference type="SUPFAM" id="SSF109998">
    <property type="entry name" value="Triger factor/SurA peptide-binding domain-like"/>
    <property type="match status" value="1"/>
</dbReference>
<dbReference type="GO" id="GO:0043022">
    <property type="term" value="F:ribosome binding"/>
    <property type="evidence" value="ECO:0007669"/>
    <property type="project" value="TreeGrafter"/>
</dbReference>
<accession>A0AAV5AUH8</accession>
<reference evidence="12 15" key="1">
    <citation type="submission" date="2021-11" db="EMBL/GenBank/DDBJ databases">
        <title>Draft genome sequence of Capnocytophaga sp. strain KC07075 isolated from cat oral cavity.</title>
        <authorList>
            <person name="Suzuki M."/>
            <person name="Imaoka K."/>
            <person name="Kimura M."/>
            <person name="Morikawa S."/>
            <person name="Maeda K."/>
        </authorList>
    </citation>
    <scope>NUCLEOTIDE SEQUENCE</scope>
    <source>
        <strain evidence="12">KC07075</strain>
        <strain evidence="13 15">KC07079</strain>
    </source>
</reference>
<dbReference type="AlphaFoldDB" id="A0AAV5AUH8"/>
<dbReference type="SUPFAM" id="SSF102735">
    <property type="entry name" value="Trigger factor ribosome-binding domain"/>
    <property type="match status" value="1"/>
</dbReference>
<keyword evidence="15" id="KW-1185">Reference proteome</keyword>
<evidence type="ECO:0000256" key="9">
    <source>
        <dbReference type="ARBA" id="ARBA00029986"/>
    </source>
</evidence>
<dbReference type="EC" id="5.2.1.8" evidence="4"/>
<feature type="domain" description="Trigger factor C-terminal" evidence="11">
    <location>
        <begin position="268"/>
        <end position="414"/>
    </location>
</feature>
<feature type="domain" description="Trigger factor ribosome-binding bacterial" evidence="10">
    <location>
        <begin position="1"/>
        <end position="145"/>
    </location>
</feature>
<dbReference type="GO" id="GO:0044183">
    <property type="term" value="F:protein folding chaperone"/>
    <property type="evidence" value="ECO:0007669"/>
    <property type="project" value="TreeGrafter"/>
</dbReference>
<evidence type="ECO:0000256" key="2">
    <source>
        <dbReference type="ARBA" id="ARBA00004496"/>
    </source>
</evidence>
<dbReference type="NCBIfam" id="TIGR00115">
    <property type="entry name" value="tig"/>
    <property type="match status" value="1"/>
</dbReference>
<dbReference type="PIRSF" id="PIRSF003095">
    <property type="entry name" value="Trigger_factor"/>
    <property type="match status" value="1"/>
</dbReference>
<keyword evidence="6" id="KW-0697">Rotamase</keyword>
<dbReference type="InterPro" id="IPR008881">
    <property type="entry name" value="Trigger_fac_ribosome-bd_bac"/>
</dbReference>
<dbReference type="InterPro" id="IPR036611">
    <property type="entry name" value="Trigger_fac_ribosome-bd_sf"/>
</dbReference>
<dbReference type="EMBL" id="BQKB01000009">
    <property type="protein sequence ID" value="GJM52228.1"/>
    <property type="molecule type" value="Genomic_DNA"/>
</dbReference>
<dbReference type="Proteomes" id="UP001207736">
    <property type="component" value="Unassembled WGS sequence"/>
</dbReference>
<evidence type="ECO:0000313" key="13">
    <source>
        <dbReference type="EMBL" id="GJM52228.1"/>
    </source>
</evidence>
<comment type="caution">
    <text evidence="12">The sequence shown here is derived from an EMBL/GenBank/DDBJ whole genome shotgun (WGS) entry which is preliminary data.</text>
</comment>
<dbReference type="Gene3D" id="1.10.3120.10">
    <property type="entry name" value="Trigger factor, C-terminal domain"/>
    <property type="match status" value="1"/>
</dbReference>
<comment type="similarity">
    <text evidence="3">Belongs to the FKBP-type PPIase family. Tig subfamily.</text>
</comment>
<dbReference type="GO" id="GO:0043335">
    <property type="term" value="P:protein unfolding"/>
    <property type="evidence" value="ECO:0007669"/>
    <property type="project" value="TreeGrafter"/>
</dbReference>
<protein>
    <recommendedName>
        <fullName evidence="5">Trigger factor</fullName>
        <ecNumber evidence="4">5.2.1.8</ecNumber>
    </recommendedName>
    <alternativeName>
        <fullName evidence="9">PPIase</fullName>
    </alternativeName>
</protein>
<sequence>MKITKEQINPLNAVLSVTIDRADYTDKVENTLNNYRKTANIPGFRKGHVPMGMIRKQYGRAIQVEEINRLLQDSLNKYLVDEKLDILGNPLPKENDIDWDAESLTFDFEIGLAPAFDVNLQPKKGVRFFDIKVEDSVIDNQVERIRTQFGKLVTEAKVTENIELTGSFFNEEKNIDKTSTFKVETLSDKSFKEFKGKKVGDQLTLNTQNLFKDVHDLMHFLGVSHDEAHHLNVDVTFTIEEVNKREPAELNQELFDKLFPAGEVTSEAELRTKIAENAKQQYAQQADQQLLNDTTDYLLDTTKFELPSEFLKKWLRTAGEKVLSEEEANDEYEKSEKGLRYQLIEGKIIADNNLRVTFEELKEFAKNYVRQQMLQFGMPPDDAQIEDIVKRIMQNQEELNRLNQQILSQKLITFYKENLNLDKKEVTYDEFIKEVFPNEN</sequence>
<dbReference type="Gene3D" id="3.30.70.1050">
    <property type="entry name" value="Trigger factor ribosome-binding domain"/>
    <property type="match status" value="1"/>
</dbReference>
<dbReference type="RefSeq" id="WP_264846474.1">
    <property type="nucleotide sequence ID" value="NZ_BPMA01000021.1"/>
</dbReference>
<keyword evidence="8 12" id="KW-0413">Isomerase</keyword>
<proteinExistence type="inferred from homology"/>
<dbReference type="Proteomes" id="UP001208692">
    <property type="component" value="Unassembled WGS sequence"/>
</dbReference>
<evidence type="ECO:0000256" key="1">
    <source>
        <dbReference type="ARBA" id="ARBA00000971"/>
    </source>
</evidence>
<dbReference type="Pfam" id="PF05697">
    <property type="entry name" value="Trigger_N"/>
    <property type="match status" value="1"/>
</dbReference>
<dbReference type="InterPro" id="IPR027304">
    <property type="entry name" value="Trigger_fact/SurA_dom_sf"/>
</dbReference>
<evidence type="ECO:0000256" key="6">
    <source>
        <dbReference type="ARBA" id="ARBA00023110"/>
    </source>
</evidence>
<dbReference type="GO" id="GO:0005737">
    <property type="term" value="C:cytoplasm"/>
    <property type="evidence" value="ECO:0007669"/>
    <property type="project" value="UniProtKB-SubCell"/>
</dbReference>
<evidence type="ECO:0000259" key="11">
    <source>
        <dbReference type="Pfam" id="PF05698"/>
    </source>
</evidence>
<dbReference type="PANTHER" id="PTHR30560">
    <property type="entry name" value="TRIGGER FACTOR CHAPERONE AND PEPTIDYL-PROLYL CIS/TRANS ISOMERASE"/>
    <property type="match status" value="1"/>
</dbReference>
<evidence type="ECO:0000259" key="10">
    <source>
        <dbReference type="Pfam" id="PF05697"/>
    </source>
</evidence>
<evidence type="ECO:0000256" key="3">
    <source>
        <dbReference type="ARBA" id="ARBA00005464"/>
    </source>
</evidence>
<dbReference type="GO" id="GO:0003755">
    <property type="term" value="F:peptidyl-prolyl cis-trans isomerase activity"/>
    <property type="evidence" value="ECO:0007669"/>
    <property type="project" value="UniProtKB-KW"/>
</dbReference>
<evidence type="ECO:0000256" key="5">
    <source>
        <dbReference type="ARBA" id="ARBA00016902"/>
    </source>
</evidence>
<evidence type="ECO:0000256" key="8">
    <source>
        <dbReference type="ARBA" id="ARBA00023235"/>
    </source>
</evidence>
<name>A0AAV5AUH8_9FLAO</name>
<comment type="catalytic activity">
    <reaction evidence="1">
        <text>[protein]-peptidylproline (omega=180) = [protein]-peptidylproline (omega=0)</text>
        <dbReference type="Rhea" id="RHEA:16237"/>
        <dbReference type="Rhea" id="RHEA-COMP:10747"/>
        <dbReference type="Rhea" id="RHEA-COMP:10748"/>
        <dbReference type="ChEBI" id="CHEBI:83833"/>
        <dbReference type="ChEBI" id="CHEBI:83834"/>
        <dbReference type="EC" id="5.2.1.8"/>
    </reaction>
</comment>